<evidence type="ECO:0000313" key="2">
    <source>
        <dbReference type="Proteomes" id="UP000297253"/>
    </source>
</evidence>
<comment type="caution">
    <text evidence="1">The sequence shown here is derived from an EMBL/GenBank/DDBJ whole genome shotgun (WGS) entry which is preliminary data.</text>
</comment>
<reference evidence="1 2" key="1">
    <citation type="submission" date="2019-03" db="EMBL/GenBank/DDBJ databases">
        <title>Diversity of the mouse oral microbiome.</title>
        <authorList>
            <person name="Joseph S."/>
            <person name="Aduse-Opoku J."/>
            <person name="Curtis M."/>
            <person name="Wade W."/>
            <person name="Hashim A."/>
        </authorList>
    </citation>
    <scope>NUCLEOTIDE SEQUENCE [LARGE SCALE GENOMIC DNA]</scope>
    <source>
        <strain evidence="1 2">WM131</strain>
    </source>
</reference>
<dbReference type="Proteomes" id="UP000297253">
    <property type="component" value="Unassembled WGS sequence"/>
</dbReference>
<gene>
    <name evidence="1" type="ORF">E4T82_12060</name>
</gene>
<dbReference type="EMBL" id="SPPD01000064">
    <property type="protein sequence ID" value="TFU96531.1"/>
    <property type="molecule type" value="Genomic_DNA"/>
</dbReference>
<dbReference type="OrthoDB" id="2224535at2"/>
<dbReference type="AlphaFoldDB" id="A0A4Y9J7Q2"/>
<dbReference type="RefSeq" id="WP_135182987.1">
    <property type="nucleotide sequence ID" value="NZ_JADGKZ010000064.1"/>
</dbReference>
<feature type="non-terminal residue" evidence="1">
    <location>
        <position position="91"/>
    </location>
</feature>
<evidence type="ECO:0000313" key="1">
    <source>
        <dbReference type="EMBL" id="TFU96531.1"/>
    </source>
</evidence>
<name>A0A4Y9J7Q2_9STRE</name>
<sequence>MTVVTSYYLEEDGELDLDEIIRSLQKEYARVQAGFISGDSKNLKERFKADGKGIVLHTQSAVKGIYGQLDTAIKGEAAKALKKAVDTTLPK</sequence>
<organism evidence="1 2">
    <name type="scientific">Streptococcus cuniculi</name>
    <dbReference type="NCBI Taxonomy" id="1432788"/>
    <lineage>
        <taxon>Bacteria</taxon>
        <taxon>Bacillati</taxon>
        <taxon>Bacillota</taxon>
        <taxon>Bacilli</taxon>
        <taxon>Lactobacillales</taxon>
        <taxon>Streptococcaceae</taxon>
        <taxon>Streptococcus</taxon>
    </lineage>
</organism>
<proteinExistence type="predicted"/>
<protein>
    <submittedName>
        <fullName evidence="1">Uncharacterized protein</fullName>
    </submittedName>
</protein>
<accession>A0A4Y9J7Q2</accession>